<comment type="caution">
    <text evidence="2">The sequence shown here is derived from an EMBL/GenBank/DDBJ whole genome shotgun (WGS) entry which is preliminary data.</text>
</comment>
<keyword evidence="3" id="KW-1185">Reference proteome</keyword>
<organism evidence="2 3">
    <name type="scientific">Racocetra fulgida</name>
    <dbReference type="NCBI Taxonomy" id="60492"/>
    <lineage>
        <taxon>Eukaryota</taxon>
        <taxon>Fungi</taxon>
        <taxon>Fungi incertae sedis</taxon>
        <taxon>Mucoromycota</taxon>
        <taxon>Glomeromycotina</taxon>
        <taxon>Glomeromycetes</taxon>
        <taxon>Diversisporales</taxon>
        <taxon>Gigasporaceae</taxon>
        <taxon>Racocetra</taxon>
    </lineage>
</organism>
<reference evidence="2" key="1">
    <citation type="submission" date="2021-06" db="EMBL/GenBank/DDBJ databases">
        <authorList>
            <person name="Kallberg Y."/>
            <person name="Tangrot J."/>
            <person name="Rosling A."/>
        </authorList>
    </citation>
    <scope>NUCLEOTIDE SEQUENCE</scope>
    <source>
        <strain evidence="2">IN212</strain>
    </source>
</reference>
<dbReference type="Pfam" id="PF08241">
    <property type="entry name" value="Methyltransf_11"/>
    <property type="match status" value="1"/>
</dbReference>
<sequence>SDNSDEINPPPLEKFTINHGRLFLNDPEANYMLPSDKEALEGEALGHLTRRYLWGGNYSSPIEDKLLNDYPSSTFVGVDINPDVLPSDNQRPSNVGFIECNVILGIPFPSNTFDFVFMCGMWGALTLSQWPQLIKEIVRVLKYGGWIELLE</sequence>
<evidence type="ECO:0000313" key="2">
    <source>
        <dbReference type="EMBL" id="CAG8743726.1"/>
    </source>
</evidence>
<accession>A0A9N9NM91</accession>
<protein>
    <submittedName>
        <fullName evidence="2">12776_t:CDS:1</fullName>
    </submittedName>
</protein>
<dbReference type="PANTHER" id="PTHR43591:SF24">
    <property type="entry name" value="2-METHOXY-6-POLYPRENYL-1,4-BENZOQUINOL METHYLASE, MITOCHONDRIAL"/>
    <property type="match status" value="1"/>
</dbReference>
<dbReference type="Proteomes" id="UP000789396">
    <property type="component" value="Unassembled WGS sequence"/>
</dbReference>
<dbReference type="InterPro" id="IPR013216">
    <property type="entry name" value="Methyltransf_11"/>
</dbReference>
<feature type="non-terminal residue" evidence="2">
    <location>
        <position position="1"/>
    </location>
</feature>
<dbReference type="CDD" id="cd02440">
    <property type="entry name" value="AdoMet_MTases"/>
    <property type="match status" value="1"/>
</dbReference>
<dbReference type="SUPFAM" id="SSF53335">
    <property type="entry name" value="S-adenosyl-L-methionine-dependent methyltransferases"/>
    <property type="match status" value="1"/>
</dbReference>
<evidence type="ECO:0000259" key="1">
    <source>
        <dbReference type="Pfam" id="PF08241"/>
    </source>
</evidence>
<name>A0A9N9NM91_9GLOM</name>
<evidence type="ECO:0000313" key="3">
    <source>
        <dbReference type="Proteomes" id="UP000789396"/>
    </source>
</evidence>
<proteinExistence type="predicted"/>
<feature type="non-terminal residue" evidence="2">
    <location>
        <position position="151"/>
    </location>
</feature>
<dbReference type="Gene3D" id="3.40.50.150">
    <property type="entry name" value="Vaccinia Virus protein VP39"/>
    <property type="match status" value="1"/>
</dbReference>
<dbReference type="PANTHER" id="PTHR43591">
    <property type="entry name" value="METHYLTRANSFERASE"/>
    <property type="match status" value="1"/>
</dbReference>
<feature type="domain" description="Methyltransferase type 11" evidence="1">
    <location>
        <begin position="68"/>
        <end position="147"/>
    </location>
</feature>
<dbReference type="InterPro" id="IPR029063">
    <property type="entry name" value="SAM-dependent_MTases_sf"/>
</dbReference>
<dbReference type="OrthoDB" id="2013972at2759"/>
<gene>
    <name evidence="2" type="ORF">RFULGI_LOCUS13074</name>
</gene>
<dbReference type="EMBL" id="CAJVPZ010033194">
    <property type="protein sequence ID" value="CAG8743726.1"/>
    <property type="molecule type" value="Genomic_DNA"/>
</dbReference>
<dbReference type="GO" id="GO:0008757">
    <property type="term" value="F:S-adenosylmethionine-dependent methyltransferase activity"/>
    <property type="evidence" value="ECO:0007669"/>
    <property type="project" value="InterPro"/>
</dbReference>
<dbReference type="AlphaFoldDB" id="A0A9N9NM91"/>